<keyword evidence="2" id="KW-1185">Reference proteome</keyword>
<evidence type="ECO:0000313" key="2">
    <source>
        <dbReference type="Proteomes" id="UP000185934"/>
    </source>
</evidence>
<protein>
    <submittedName>
        <fullName evidence="1">Uncharacterized protein</fullName>
    </submittedName>
</protein>
<accession>A0A1P8F9A6</accession>
<dbReference type="EMBL" id="CP018258">
    <property type="protein sequence ID" value="APV45047.1"/>
    <property type="molecule type" value="Genomic_DNA"/>
</dbReference>
<name>A0A1P8F9A6_9CHLR</name>
<sequence>MSLFLRLKSGATKLSEIEIDVDKDWDGMNIRNLGGIGSFMQPGDIIYRGENVFERLPLEYGNGYNVLKALDHGMGRPGWLDIQELIIYMTGAVNRVAALPLLTMPKPPLAIATNEDHSGGAHAAAAARSIETPEISIMTSVGLDVSADELLSFAVPVPVIGAAAQIV</sequence>
<reference evidence="2" key="1">
    <citation type="submission" date="2016-11" db="EMBL/GenBank/DDBJ databases">
        <title>Dehalogenimonas formicexedens sp. nov., a chlorinated alkane respiring bacterium isolated from contaminated groundwater.</title>
        <authorList>
            <person name="Key T.A."/>
            <person name="Bowman K.S."/>
            <person name="Lee I."/>
            <person name="Chun J."/>
            <person name="Albuquerque L."/>
            <person name="da Costa M.S."/>
            <person name="Rainey F.A."/>
            <person name="Moe W.M."/>
        </authorList>
    </citation>
    <scope>NUCLEOTIDE SEQUENCE [LARGE SCALE GENOMIC DNA]</scope>
    <source>
        <strain evidence="2">NSZ-14</strain>
    </source>
</reference>
<dbReference type="Proteomes" id="UP000185934">
    <property type="component" value="Chromosome"/>
</dbReference>
<organism evidence="1 2">
    <name type="scientific">Dehalogenimonas formicexedens</name>
    <dbReference type="NCBI Taxonomy" id="1839801"/>
    <lineage>
        <taxon>Bacteria</taxon>
        <taxon>Bacillati</taxon>
        <taxon>Chloroflexota</taxon>
        <taxon>Dehalococcoidia</taxon>
        <taxon>Dehalococcoidales</taxon>
        <taxon>Dehalococcoidaceae</taxon>
        <taxon>Dehalogenimonas</taxon>
    </lineage>
</organism>
<proteinExistence type="predicted"/>
<dbReference type="KEGG" id="dfo:Dform_01728"/>
<dbReference type="RefSeq" id="WP_076004639.1">
    <property type="nucleotide sequence ID" value="NZ_CP018258.1"/>
</dbReference>
<gene>
    <name evidence="1" type="ORF">Dform_01728</name>
</gene>
<dbReference type="AlphaFoldDB" id="A0A1P8F9A6"/>
<dbReference type="STRING" id="1839801.Dform_01728"/>
<evidence type="ECO:0000313" key="1">
    <source>
        <dbReference type="EMBL" id="APV45047.1"/>
    </source>
</evidence>